<dbReference type="EMBL" id="FMAQ01000002">
    <property type="protein sequence ID" value="SCB88940.1"/>
    <property type="molecule type" value="Genomic_DNA"/>
</dbReference>
<keyword evidence="1" id="KW-1133">Transmembrane helix</keyword>
<evidence type="ECO:0000313" key="3">
    <source>
        <dbReference type="Proteomes" id="UP000199670"/>
    </source>
</evidence>
<accession>A0A1C4A3E1</accession>
<sequence>MKQENNFLFNLAENVINIFNKLFNLSFILALFISLSEILDNKKLYVLAILIYVLIAFYIIHSSYCLYAIKEKKLNFKGFIKSVREHFREFCGFLLCTFFSISLLSLTFSATAFLNMLSFNS</sequence>
<keyword evidence="3" id="KW-1185">Reference proteome</keyword>
<gene>
    <name evidence="2" type="ORF">GA0061081_102215</name>
</gene>
<keyword evidence="1" id="KW-0472">Membrane</keyword>
<organism evidence="2 3">
    <name type="scientific">Gilliamella bombicola</name>
    <dbReference type="NCBI Taxonomy" id="1798182"/>
    <lineage>
        <taxon>Bacteria</taxon>
        <taxon>Pseudomonadati</taxon>
        <taxon>Pseudomonadota</taxon>
        <taxon>Gammaproteobacteria</taxon>
        <taxon>Orbales</taxon>
        <taxon>Orbaceae</taxon>
        <taxon>Gilliamella</taxon>
    </lineage>
</organism>
<feature type="transmembrane region" description="Helical" evidence="1">
    <location>
        <begin position="90"/>
        <end position="114"/>
    </location>
</feature>
<reference evidence="3" key="1">
    <citation type="submission" date="2016-08" db="EMBL/GenBank/DDBJ databases">
        <authorList>
            <person name="Varghese N."/>
            <person name="Submissions Spin"/>
        </authorList>
    </citation>
    <scope>NUCLEOTIDE SEQUENCE [LARGE SCALE GENOMIC DNA]</scope>
    <source>
        <strain evidence="3">R-53248</strain>
    </source>
</reference>
<name>A0A1C4A3E1_9GAMM</name>
<dbReference type="AlphaFoldDB" id="A0A1C4A3E1"/>
<feature type="transmembrane region" description="Helical" evidence="1">
    <location>
        <begin position="45"/>
        <end position="69"/>
    </location>
</feature>
<proteinExistence type="predicted"/>
<dbReference type="RefSeq" id="WP_091346968.1">
    <property type="nucleotide sequence ID" value="NZ_FMAQ01000002.1"/>
</dbReference>
<dbReference type="STRING" id="1798182.GA0061081_102215"/>
<dbReference type="Proteomes" id="UP000199670">
    <property type="component" value="Unassembled WGS sequence"/>
</dbReference>
<protein>
    <submittedName>
        <fullName evidence="2">Uncharacterized protein</fullName>
    </submittedName>
</protein>
<evidence type="ECO:0000256" key="1">
    <source>
        <dbReference type="SAM" id="Phobius"/>
    </source>
</evidence>
<evidence type="ECO:0000313" key="2">
    <source>
        <dbReference type="EMBL" id="SCB88940.1"/>
    </source>
</evidence>
<feature type="transmembrane region" description="Helical" evidence="1">
    <location>
        <begin position="21"/>
        <end position="39"/>
    </location>
</feature>
<keyword evidence="1" id="KW-0812">Transmembrane</keyword>